<feature type="region of interest" description="Disordered" evidence="1">
    <location>
        <begin position="1097"/>
        <end position="1198"/>
    </location>
</feature>
<feature type="compositionally biased region" description="Polar residues" evidence="1">
    <location>
        <begin position="1019"/>
        <end position="1032"/>
    </location>
</feature>
<feature type="region of interest" description="Disordered" evidence="1">
    <location>
        <begin position="626"/>
        <end position="656"/>
    </location>
</feature>
<dbReference type="AlphaFoldDB" id="A0AAJ7C9E4"/>
<feature type="region of interest" description="Disordered" evidence="1">
    <location>
        <begin position="765"/>
        <end position="845"/>
    </location>
</feature>
<sequence>MSSKRTNDVLRTEKLDNASSGSTCNSKQNTDPEIDTECTKGMTFRDLQVDERFKKLERVLKLSLLNKIDGKKMDRRSGFPMPAWSISSINSMDLSSTAQSLNTSCMCSEVVTSSKNLKKTLPNSKRSGNPLERMATSSLKDSPVTAKNDLDTLAMPPPSIYGKSKIRQQATPDADHISSITTPSTSEFQAPQTTAELDITVPKAYHHNSGYTQGNTKESRRKLPTVFYKWKVILNDQGQLLIKGTLENNRLAHSKPVIRRLTSTSVVSILKHTYRLNGNIVDDRHDLPDYVRGKFYNGFPEDWENVHQIWRSFVAKGCKPNFRWPTPITDSDDDLISEVTDMIFMSERNTRHPNREQEQSHTSVRRNSFNTSTSYKSNASVLKERADSRISATPTIPLADTSYVENSLNKGDEYTKSSNSSIVGTTTSSKLEDKLAAVISNLTGRNCSQEYIEKVTVMFDCLNYVVNYNKAHDENQLENFTRNISTTSAKNESQCENNRISMMASSISNYKEQNLPNSKMDCLGHSEYSNTAVSHSMNGPEGRKEGPEHRSKDAGQCNSKRDIDSESESETYSGVPRISADKIFRARNLQEGPSKHYVRKPIKDCHTTGHKRIDKVLTVDLERTNNIPATNPSISKSYSQSRDNRKLSPYDSSVSILENPSDYETHNRAMCQPHKQMTSKHRSVSLNAYLSDIENDCGILNGQVYRGSKSTHKPNKKSSPIVALSDVGSRERTPVPTLCQQQKIISFPKDQNQVVHEVPDKVSVVTAPRQPVEKTLRDMENKKNHNSNVKENETSPSTSQKQHNIVPSGSKPLKAQKTLSPPVASEQPISPRKATNNLRENTELTKKDYGSKANPKILVAWTPLVVYNSESESKCGLVFEGSLLNEAGHVVNRKFNTDQILRRVSSKIVETVRHEFFQLSGDLNDTKHIVPKELLKHCRSGCPTHINQFCDNWKSLKMDNFVKNIEPLDGSTLNVLSISTSSRGRRILPPLNYWNGERITLKDNNAVYSPGKSRDTCELSRSTKSRTSFSQDSQDEGKQKTSTQERNNSRESKKYPVTDMKYHTRGTAGRLAKNETKSQDDEMKRYIRKRRSIVQQLNFSSSDEEKTNFTSRRTTRSSTKSGGMSNGKKTNNSPSIEYTAESSSRMKTDALENSSRKSRMAKRQKLENSPKSKQLSNEIQSDVLHRNRQRSTSRGREQNIICTYHENVSLQDSMLSDDEISHIP</sequence>
<feature type="compositionally biased region" description="Basic and acidic residues" evidence="1">
    <location>
        <begin position="771"/>
        <end position="793"/>
    </location>
</feature>
<evidence type="ECO:0000313" key="3">
    <source>
        <dbReference type="Proteomes" id="UP000694920"/>
    </source>
</evidence>
<feature type="compositionally biased region" description="Basic and acidic residues" evidence="1">
    <location>
        <begin position="1047"/>
        <end position="1062"/>
    </location>
</feature>
<feature type="compositionally biased region" description="Low complexity" evidence="1">
    <location>
        <begin position="1110"/>
        <end position="1119"/>
    </location>
</feature>
<feature type="compositionally biased region" description="Basic and acidic residues" evidence="1">
    <location>
        <begin position="1"/>
        <end position="16"/>
    </location>
</feature>
<feature type="region of interest" description="Disordered" evidence="1">
    <location>
        <begin position="1"/>
        <end position="34"/>
    </location>
</feature>
<dbReference type="GeneID" id="107272444"/>
<evidence type="ECO:0000256" key="1">
    <source>
        <dbReference type="SAM" id="MobiDB-lite"/>
    </source>
</evidence>
<feature type="domain" description="SANTA" evidence="2">
    <location>
        <begin position="228"/>
        <end position="305"/>
    </location>
</feature>
<dbReference type="Proteomes" id="UP000694920">
    <property type="component" value="Unplaced"/>
</dbReference>
<feature type="compositionally biased region" description="Basic and acidic residues" evidence="1">
    <location>
        <begin position="541"/>
        <end position="564"/>
    </location>
</feature>
<feature type="compositionally biased region" description="Polar residues" evidence="1">
    <location>
        <begin position="360"/>
        <end position="377"/>
    </location>
</feature>
<feature type="region of interest" description="Disordered" evidence="1">
    <location>
        <begin position="118"/>
        <end position="157"/>
    </location>
</feature>
<organism evidence="3 4">
    <name type="scientific">Cephus cinctus</name>
    <name type="common">Wheat stem sawfly</name>
    <dbReference type="NCBI Taxonomy" id="211228"/>
    <lineage>
        <taxon>Eukaryota</taxon>
        <taxon>Metazoa</taxon>
        <taxon>Ecdysozoa</taxon>
        <taxon>Arthropoda</taxon>
        <taxon>Hexapoda</taxon>
        <taxon>Insecta</taxon>
        <taxon>Pterygota</taxon>
        <taxon>Neoptera</taxon>
        <taxon>Endopterygota</taxon>
        <taxon>Hymenoptera</taxon>
        <taxon>Cephoidea</taxon>
        <taxon>Cephidae</taxon>
        <taxon>Cephus</taxon>
    </lineage>
</organism>
<feature type="compositionally biased region" description="Polar residues" evidence="1">
    <location>
        <begin position="1171"/>
        <end position="1180"/>
    </location>
</feature>
<accession>A0AAJ7C9E4</accession>
<feature type="compositionally biased region" description="Polar residues" evidence="1">
    <location>
        <begin position="1120"/>
        <end position="1143"/>
    </location>
</feature>
<keyword evidence="3" id="KW-1185">Reference proteome</keyword>
<feature type="compositionally biased region" description="Polar residues" evidence="1">
    <location>
        <begin position="626"/>
        <end position="641"/>
    </location>
</feature>
<dbReference type="Pfam" id="PF09133">
    <property type="entry name" value="SANTA"/>
    <property type="match status" value="1"/>
</dbReference>
<name>A0AAJ7C9E4_CEPCN</name>
<evidence type="ECO:0000313" key="4">
    <source>
        <dbReference type="RefSeq" id="XP_015605094.1"/>
    </source>
</evidence>
<protein>
    <submittedName>
        <fullName evidence="4">Uncharacterized protein LOC107272444 isoform X1</fullName>
    </submittedName>
</protein>
<feature type="compositionally biased region" description="Polar residues" evidence="1">
    <location>
        <begin position="794"/>
        <end position="807"/>
    </location>
</feature>
<feature type="compositionally biased region" description="Polar residues" evidence="1">
    <location>
        <begin position="17"/>
        <end position="31"/>
    </location>
</feature>
<gene>
    <name evidence="4" type="primary">LOC107272444</name>
</gene>
<dbReference type="RefSeq" id="XP_015605094.1">
    <property type="nucleotide sequence ID" value="XM_015749608.2"/>
</dbReference>
<proteinExistence type="predicted"/>
<dbReference type="KEGG" id="ccin:107272444"/>
<feature type="compositionally biased region" description="Polar residues" evidence="1">
    <location>
        <begin position="118"/>
        <end position="127"/>
    </location>
</feature>
<feature type="region of interest" description="Disordered" evidence="1">
    <location>
        <begin position="530"/>
        <end position="574"/>
    </location>
</feature>
<feature type="compositionally biased region" description="Basic and acidic residues" evidence="1">
    <location>
        <begin position="1072"/>
        <end position="1085"/>
    </location>
</feature>
<feature type="region of interest" description="Disordered" evidence="1">
    <location>
        <begin position="1009"/>
        <end position="1085"/>
    </location>
</feature>
<evidence type="ECO:0000259" key="2">
    <source>
        <dbReference type="Pfam" id="PF09133"/>
    </source>
</evidence>
<dbReference type="InterPro" id="IPR015216">
    <property type="entry name" value="SANTA"/>
</dbReference>
<feature type="compositionally biased region" description="Basic and acidic residues" evidence="1">
    <location>
        <begin position="349"/>
        <end position="359"/>
    </location>
</feature>
<feature type="region of interest" description="Disordered" evidence="1">
    <location>
        <begin position="349"/>
        <end position="377"/>
    </location>
</feature>
<reference evidence="4" key="1">
    <citation type="submission" date="2025-08" db="UniProtKB">
        <authorList>
            <consortium name="RefSeq"/>
        </authorList>
    </citation>
    <scope>IDENTIFICATION</scope>
</reference>